<dbReference type="SUPFAM" id="SSF54160">
    <property type="entry name" value="Chromo domain-like"/>
    <property type="match status" value="1"/>
</dbReference>
<feature type="region of interest" description="Disordered" evidence="1">
    <location>
        <begin position="333"/>
        <end position="361"/>
    </location>
</feature>
<dbReference type="EMBL" id="MAYM02002002">
    <property type="protein sequence ID" value="RLN06192.1"/>
    <property type="molecule type" value="Genomic_DNA"/>
</dbReference>
<comment type="caution">
    <text evidence="2">The sequence shown here is derived from an EMBL/GenBank/DDBJ whole genome shotgun (WGS) entry which is preliminary data.</text>
</comment>
<dbReference type="AlphaFoldDB" id="A0A421EW76"/>
<name>A0A421EW76_9STRA</name>
<reference evidence="2 3" key="1">
    <citation type="submission" date="2018-07" db="EMBL/GenBank/DDBJ databases">
        <title>Genome sequencing of oomycete isolates from Chile give support for New Zealand origin for Phytophthora kernoviae and make available the first Nothophytophthora sp. genome.</title>
        <authorList>
            <person name="Studholme D.J."/>
            <person name="Sanfuentes E."/>
            <person name="Panda P."/>
            <person name="Hill R."/>
            <person name="Sambles C."/>
            <person name="Grant M."/>
            <person name="Williams N.M."/>
            <person name="Mcdougal R.L."/>
        </authorList>
    </citation>
    <scope>NUCLEOTIDE SEQUENCE [LARGE SCALE GENOMIC DNA]</scope>
    <source>
        <strain evidence="2">Chile2</strain>
    </source>
</reference>
<proteinExistence type="predicted"/>
<accession>A0A421EW76</accession>
<sequence>MTPATLAAIAGASREDNLRDSQVARKRRPEVTNADLELQGEEYDVWEVKSMLGRKTIDGEYWYLVAWANYDGEPEYVSARDAKGDPDWVGLIDGWYEHKAECLAKGKEPKSLQRYLASGKTFLTLGATTSFDCIYRAVAVTDQLLHSGMDFKAVIPVFKKTLLYSCVKAKGLTKKDINLFFNFLTSASIGWKVHIHKNQYTGLYNGYCGVALCVTEPGVYLVAGIDKKRQGHCFAMKVSKKMEYDAFENDLRVGLADVEIQEILWVRKVTRVEKPAMDAFDGSADEEMRYQANQKAKRLKPNRRLRRKRKKFQTAHVAKQVQKRCSVSFTTPQPWTHKMSSSTVGNCGTDGLDSHDQDLER</sequence>
<gene>
    <name evidence="2" type="ORF">BBI17_009442</name>
</gene>
<evidence type="ECO:0008006" key="4">
    <source>
        <dbReference type="Google" id="ProtNLM"/>
    </source>
</evidence>
<dbReference type="InterPro" id="IPR016197">
    <property type="entry name" value="Chromo-like_dom_sf"/>
</dbReference>
<protein>
    <recommendedName>
        <fullName evidence="4">Chromo domain-containing protein</fullName>
    </recommendedName>
</protein>
<feature type="compositionally biased region" description="Basic and acidic residues" evidence="1">
    <location>
        <begin position="352"/>
        <end position="361"/>
    </location>
</feature>
<evidence type="ECO:0000313" key="3">
    <source>
        <dbReference type="Proteomes" id="UP000285883"/>
    </source>
</evidence>
<feature type="compositionally biased region" description="Polar residues" evidence="1">
    <location>
        <begin position="333"/>
        <end position="346"/>
    </location>
</feature>
<organism evidence="2 3">
    <name type="scientific">Phytophthora kernoviae</name>
    <dbReference type="NCBI Taxonomy" id="325452"/>
    <lineage>
        <taxon>Eukaryota</taxon>
        <taxon>Sar</taxon>
        <taxon>Stramenopiles</taxon>
        <taxon>Oomycota</taxon>
        <taxon>Peronosporomycetes</taxon>
        <taxon>Peronosporales</taxon>
        <taxon>Peronosporaceae</taxon>
        <taxon>Phytophthora</taxon>
    </lineage>
</organism>
<evidence type="ECO:0000256" key="1">
    <source>
        <dbReference type="SAM" id="MobiDB-lite"/>
    </source>
</evidence>
<evidence type="ECO:0000313" key="2">
    <source>
        <dbReference type="EMBL" id="RLN06192.1"/>
    </source>
</evidence>
<dbReference type="Proteomes" id="UP000285883">
    <property type="component" value="Unassembled WGS sequence"/>
</dbReference>